<proteinExistence type="inferred from homology"/>
<evidence type="ECO:0000256" key="12">
    <source>
        <dbReference type="SAM" id="Phobius"/>
    </source>
</evidence>
<keyword evidence="4 10" id="KW-0812">Transmembrane</keyword>
<evidence type="ECO:0000256" key="11">
    <source>
        <dbReference type="RuleBase" id="RU003357"/>
    </source>
</evidence>
<feature type="domain" description="TonB-dependent receptor plug" evidence="14">
    <location>
        <begin position="61"/>
        <end position="158"/>
    </location>
</feature>
<keyword evidence="8" id="KW-0675">Receptor</keyword>
<keyword evidence="9 10" id="KW-0998">Cell outer membrane</keyword>
<evidence type="ECO:0000256" key="8">
    <source>
        <dbReference type="ARBA" id="ARBA00023170"/>
    </source>
</evidence>
<evidence type="ECO:0000256" key="5">
    <source>
        <dbReference type="ARBA" id="ARBA00022729"/>
    </source>
</evidence>
<dbReference type="EMBL" id="JAVLVU010000001">
    <property type="protein sequence ID" value="MDT3401849.1"/>
    <property type="molecule type" value="Genomic_DNA"/>
</dbReference>
<sequence>MELTGLYAHWRTGFAVIFKYIAAILVAMACCCLTIKAQDTAKVHQLREVQVSQRLNTLPASSPTPSQILKGAALERLNSLSVADAIRYFSGAQLKDYGGVGGLKTVDIRSLGSSQTAVFYDGIQLGNAQNGQVDLSKLSMDNIGGIELYNAQKSTIFQPARGLASGSSIYLNTREPTFLPGKSNLLKASFRGGSMGLINPSALWQHQISNSVYSSVSTEYTRSNGRYKFRYTNGVYDTTAIRNNGDIDALRVEAGLNGRLADSSSWSVKAYLYNSERGLPGAIIENRFDYNQREWDRNIFVQSRYEMRGKVYSLMLNAKYANDYMRYLNPDIVTTEGFSNSRYHQHEVYISAANRLKINSFWSVVLSADYQRNTMQSNIFRFSYPTRNLLLSALATQLKWSRLNVQANILGTFVKESTELYQSANNRTKYTPAVMGSWQPFASPDFHVRGFYKSIYRLPTFNELYYTFVGQANLRPEYSRQLDAGITYQRFLTGKLLRHISIQTDAYYNRVNDKIIAVPSLNLQRWRMENVSRVNIKGLETNIQSGWYFNQKVLLNAGVSYTYQQAIDATDGSLKNQQIPYVPVHSGSVLAGIQWQKFAFNYSFIYTGDRYNQKANIPENYVQPWYTHDVSASWNTPWQQHQLKLGIDINNLFNQYYDVITNFPMPGHYYRFKLSFTI</sequence>
<dbReference type="InterPro" id="IPR037066">
    <property type="entry name" value="Plug_dom_sf"/>
</dbReference>
<dbReference type="Proteomes" id="UP001258315">
    <property type="component" value="Unassembled WGS sequence"/>
</dbReference>
<name>A0ABU3GPY8_9SPHI</name>
<evidence type="ECO:0000256" key="7">
    <source>
        <dbReference type="ARBA" id="ARBA00023136"/>
    </source>
</evidence>
<evidence type="ECO:0000256" key="1">
    <source>
        <dbReference type="ARBA" id="ARBA00004571"/>
    </source>
</evidence>
<dbReference type="InterPro" id="IPR012910">
    <property type="entry name" value="Plug_dom"/>
</dbReference>
<feature type="domain" description="TonB-dependent receptor-like beta-barrel" evidence="13">
    <location>
        <begin position="206"/>
        <end position="652"/>
    </location>
</feature>
<dbReference type="InterPro" id="IPR000531">
    <property type="entry name" value="Beta-barrel_TonB"/>
</dbReference>
<evidence type="ECO:0000256" key="9">
    <source>
        <dbReference type="ARBA" id="ARBA00023237"/>
    </source>
</evidence>
<dbReference type="PANTHER" id="PTHR30069:SF29">
    <property type="entry name" value="HEMOGLOBIN AND HEMOGLOBIN-HAPTOGLOBIN-BINDING PROTEIN 1-RELATED"/>
    <property type="match status" value="1"/>
</dbReference>
<reference evidence="16" key="1">
    <citation type="submission" date="2023-07" db="EMBL/GenBank/DDBJ databases">
        <title>Functional and genomic diversity of the sorghum phyllosphere microbiome.</title>
        <authorList>
            <person name="Shade A."/>
        </authorList>
    </citation>
    <scope>NUCLEOTIDE SEQUENCE [LARGE SCALE GENOMIC DNA]</scope>
    <source>
        <strain evidence="16">SORGH_AS_0422</strain>
    </source>
</reference>
<keyword evidence="12" id="KW-1133">Transmembrane helix</keyword>
<dbReference type="Gene3D" id="2.40.170.20">
    <property type="entry name" value="TonB-dependent receptor, beta-barrel domain"/>
    <property type="match status" value="1"/>
</dbReference>
<evidence type="ECO:0000256" key="4">
    <source>
        <dbReference type="ARBA" id="ARBA00022692"/>
    </source>
</evidence>
<dbReference type="Pfam" id="PF07715">
    <property type="entry name" value="Plug"/>
    <property type="match status" value="1"/>
</dbReference>
<dbReference type="PROSITE" id="PS52016">
    <property type="entry name" value="TONB_DEPENDENT_REC_3"/>
    <property type="match status" value="1"/>
</dbReference>
<organism evidence="15 16">
    <name type="scientific">Mucilaginibacter terrae</name>
    <dbReference type="NCBI Taxonomy" id="1955052"/>
    <lineage>
        <taxon>Bacteria</taxon>
        <taxon>Pseudomonadati</taxon>
        <taxon>Bacteroidota</taxon>
        <taxon>Sphingobacteriia</taxon>
        <taxon>Sphingobacteriales</taxon>
        <taxon>Sphingobacteriaceae</taxon>
        <taxon>Mucilaginibacter</taxon>
    </lineage>
</organism>
<keyword evidence="2 10" id="KW-0813">Transport</keyword>
<dbReference type="InterPro" id="IPR036942">
    <property type="entry name" value="Beta-barrel_TonB_sf"/>
</dbReference>
<comment type="caution">
    <text evidence="15">The sequence shown here is derived from an EMBL/GenBank/DDBJ whole genome shotgun (WGS) entry which is preliminary data.</text>
</comment>
<gene>
    <name evidence="15" type="ORF">QE417_000921</name>
</gene>
<dbReference type="Gene3D" id="2.170.130.10">
    <property type="entry name" value="TonB-dependent receptor, plug domain"/>
    <property type="match status" value="1"/>
</dbReference>
<evidence type="ECO:0000256" key="2">
    <source>
        <dbReference type="ARBA" id="ARBA00022448"/>
    </source>
</evidence>
<comment type="similarity">
    <text evidence="10 11">Belongs to the TonB-dependent receptor family.</text>
</comment>
<evidence type="ECO:0000256" key="6">
    <source>
        <dbReference type="ARBA" id="ARBA00023077"/>
    </source>
</evidence>
<evidence type="ECO:0000256" key="10">
    <source>
        <dbReference type="PROSITE-ProRule" id="PRU01360"/>
    </source>
</evidence>
<protein>
    <submittedName>
        <fullName evidence="15">Vitamin B12 transporter</fullName>
    </submittedName>
</protein>
<feature type="transmembrane region" description="Helical" evidence="12">
    <location>
        <begin position="12"/>
        <end position="35"/>
    </location>
</feature>
<keyword evidence="5" id="KW-0732">Signal</keyword>
<dbReference type="RefSeq" id="WP_311947814.1">
    <property type="nucleotide sequence ID" value="NZ_JAVLVU010000001.1"/>
</dbReference>
<dbReference type="PANTHER" id="PTHR30069">
    <property type="entry name" value="TONB-DEPENDENT OUTER MEMBRANE RECEPTOR"/>
    <property type="match status" value="1"/>
</dbReference>
<accession>A0ABU3GPY8</accession>
<dbReference type="InterPro" id="IPR039426">
    <property type="entry name" value="TonB-dep_rcpt-like"/>
</dbReference>
<keyword evidence="16" id="KW-1185">Reference proteome</keyword>
<keyword evidence="3 10" id="KW-1134">Transmembrane beta strand</keyword>
<evidence type="ECO:0000256" key="3">
    <source>
        <dbReference type="ARBA" id="ARBA00022452"/>
    </source>
</evidence>
<evidence type="ECO:0000313" key="16">
    <source>
        <dbReference type="Proteomes" id="UP001258315"/>
    </source>
</evidence>
<comment type="subcellular location">
    <subcellularLocation>
        <location evidence="1 10">Cell outer membrane</location>
        <topology evidence="1 10">Multi-pass membrane protein</topology>
    </subcellularLocation>
</comment>
<keyword evidence="7 10" id="KW-0472">Membrane</keyword>
<keyword evidence="6 11" id="KW-0798">TonB box</keyword>
<evidence type="ECO:0000259" key="13">
    <source>
        <dbReference type="Pfam" id="PF00593"/>
    </source>
</evidence>
<dbReference type="Pfam" id="PF00593">
    <property type="entry name" value="TonB_dep_Rec_b-barrel"/>
    <property type="match status" value="1"/>
</dbReference>
<dbReference type="SUPFAM" id="SSF56935">
    <property type="entry name" value="Porins"/>
    <property type="match status" value="1"/>
</dbReference>
<evidence type="ECO:0000259" key="14">
    <source>
        <dbReference type="Pfam" id="PF07715"/>
    </source>
</evidence>
<evidence type="ECO:0000313" key="15">
    <source>
        <dbReference type="EMBL" id="MDT3401849.1"/>
    </source>
</evidence>